<comment type="function">
    <text evidence="7">Mechanosensitive channel that participates in the regulation of osmotic pressure changes within the cell, opening in response to stretch forces in the membrane lipid bilayer, without the need for other proteins. Contributes to normal resistance to hypoosmotic shock. Forms an ion channel of 1.0 nanosiemens conductance with a slight preference for anions.</text>
</comment>
<evidence type="ECO:0000259" key="10">
    <source>
        <dbReference type="Pfam" id="PF21088"/>
    </source>
</evidence>
<dbReference type="InterPro" id="IPR045275">
    <property type="entry name" value="MscS_archaea/bacteria_type"/>
</dbReference>
<evidence type="ECO:0000313" key="12">
    <source>
        <dbReference type="Proteomes" id="UP000256774"/>
    </source>
</evidence>
<dbReference type="InterPro" id="IPR006685">
    <property type="entry name" value="MscS_channel_2nd"/>
</dbReference>
<dbReference type="OrthoDB" id="9809206at2"/>
<dbReference type="Gene3D" id="1.10.287.1260">
    <property type="match status" value="1"/>
</dbReference>
<dbReference type="InterPro" id="IPR010920">
    <property type="entry name" value="LSM_dom_sf"/>
</dbReference>
<comment type="subunit">
    <text evidence="7">Homoheptamer.</text>
</comment>
<keyword evidence="5 7" id="KW-1133">Transmembrane helix</keyword>
<dbReference type="InterPro" id="IPR023408">
    <property type="entry name" value="MscS_beta-dom_sf"/>
</dbReference>
<keyword evidence="6 7" id="KW-0472">Membrane</keyword>
<dbReference type="SUPFAM" id="SSF82861">
    <property type="entry name" value="Mechanosensitive channel protein MscS (YggB), transmembrane region"/>
    <property type="match status" value="1"/>
</dbReference>
<name>A0A3E0H821_9GAMM</name>
<dbReference type="SUPFAM" id="SSF82689">
    <property type="entry name" value="Mechanosensitive channel protein MscS (YggB), C-terminal domain"/>
    <property type="match status" value="1"/>
</dbReference>
<feature type="domain" description="Mechanosensitive ion channel MscS" evidence="8">
    <location>
        <begin position="114"/>
        <end position="179"/>
    </location>
</feature>
<feature type="transmembrane region" description="Helical" evidence="7">
    <location>
        <begin position="92"/>
        <end position="112"/>
    </location>
</feature>
<sequence length="288" mass="31616">MDELSTRLMARLHEAFSVDELSKTAIDGLINLSAALAVFGAFYLLWRLLRAALNSAFQRSGADATTVSFMQTLLKYGVLAIGLISALDSAGIQTGAVIASLGIAGLTIGFAAKDALSNLISGILIFIDRPFVIGDLVEVDGQYGRVERITLRSTRIITRDGKMLAVPNTEVINQTVASYTNFPHLRIDIAVTVGVEESLERVRGLLLGLVHESKEFMTEPAPRVVVTALNDYNLALELQVWIFNEREHVELRFALRERIFETLREAGVDMPYETLQLLAPTPSATTEH</sequence>
<keyword evidence="12" id="KW-1185">Reference proteome</keyword>
<dbReference type="Gene3D" id="2.30.30.60">
    <property type="match status" value="1"/>
</dbReference>
<dbReference type="Pfam" id="PF00924">
    <property type="entry name" value="MS_channel_2nd"/>
    <property type="match status" value="1"/>
</dbReference>
<feature type="transmembrane region" description="Helical" evidence="7">
    <location>
        <begin position="28"/>
        <end position="46"/>
    </location>
</feature>
<feature type="domain" description="Mechanosensitive ion channel MscS C-terminal" evidence="9">
    <location>
        <begin position="188"/>
        <end position="270"/>
    </location>
</feature>
<dbReference type="GO" id="GO:0008381">
    <property type="term" value="F:mechanosensitive monoatomic ion channel activity"/>
    <property type="evidence" value="ECO:0007669"/>
    <property type="project" value="InterPro"/>
</dbReference>
<evidence type="ECO:0000313" key="11">
    <source>
        <dbReference type="EMBL" id="REH39869.1"/>
    </source>
</evidence>
<dbReference type="GO" id="GO:0005886">
    <property type="term" value="C:plasma membrane"/>
    <property type="evidence" value="ECO:0007669"/>
    <property type="project" value="UniProtKB-SubCell"/>
</dbReference>
<evidence type="ECO:0000256" key="2">
    <source>
        <dbReference type="ARBA" id="ARBA00008017"/>
    </source>
</evidence>
<dbReference type="EMBL" id="QUNR01000001">
    <property type="protein sequence ID" value="REH39869.1"/>
    <property type="molecule type" value="Genomic_DNA"/>
</dbReference>
<dbReference type="PANTHER" id="PTHR30221">
    <property type="entry name" value="SMALL-CONDUCTANCE MECHANOSENSITIVE CHANNEL"/>
    <property type="match status" value="1"/>
</dbReference>
<dbReference type="Pfam" id="PF21088">
    <property type="entry name" value="MS_channel_1st"/>
    <property type="match status" value="1"/>
</dbReference>
<keyword evidence="7" id="KW-0997">Cell inner membrane</keyword>
<evidence type="ECO:0000256" key="1">
    <source>
        <dbReference type="ARBA" id="ARBA00004651"/>
    </source>
</evidence>
<dbReference type="InterPro" id="IPR011014">
    <property type="entry name" value="MscS_channel_TM-2"/>
</dbReference>
<comment type="caution">
    <text evidence="11">The sequence shown here is derived from an EMBL/GenBank/DDBJ whole genome shotgun (WGS) entry which is preliminary data.</text>
</comment>
<protein>
    <recommendedName>
        <fullName evidence="7">Small-conductance mechanosensitive channel</fullName>
    </recommendedName>
</protein>
<accession>A0A3E0H821</accession>
<dbReference type="SUPFAM" id="SSF50182">
    <property type="entry name" value="Sm-like ribonucleoproteins"/>
    <property type="match status" value="1"/>
</dbReference>
<comment type="similarity">
    <text evidence="2 7">Belongs to the MscS (TC 1.A.23) family.</text>
</comment>
<keyword evidence="7" id="KW-0406">Ion transport</keyword>
<evidence type="ECO:0000259" key="8">
    <source>
        <dbReference type="Pfam" id="PF00924"/>
    </source>
</evidence>
<dbReference type="PANTHER" id="PTHR30221:SF1">
    <property type="entry name" value="SMALL-CONDUCTANCE MECHANOSENSITIVE CHANNEL"/>
    <property type="match status" value="1"/>
</dbReference>
<feature type="domain" description="Mechanosensitive ion channel transmembrane helices 2/3" evidence="10">
    <location>
        <begin position="72"/>
        <end position="113"/>
    </location>
</feature>
<keyword evidence="7" id="KW-0407">Ion channel</keyword>
<evidence type="ECO:0000256" key="3">
    <source>
        <dbReference type="ARBA" id="ARBA00022475"/>
    </source>
</evidence>
<dbReference type="Gene3D" id="3.30.70.100">
    <property type="match status" value="1"/>
</dbReference>
<dbReference type="InterPro" id="IPR011066">
    <property type="entry name" value="MscS_channel_C_sf"/>
</dbReference>
<evidence type="ECO:0000256" key="7">
    <source>
        <dbReference type="RuleBase" id="RU369025"/>
    </source>
</evidence>
<comment type="subcellular location">
    <subcellularLocation>
        <location evidence="7">Cell inner membrane</location>
        <topology evidence="7">Multi-pass membrane protein</topology>
    </subcellularLocation>
    <subcellularLocation>
        <location evidence="1">Cell membrane</location>
        <topology evidence="1">Multi-pass membrane protein</topology>
    </subcellularLocation>
</comment>
<feature type="transmembrane region" description="Helical" evidence="7">
    <location>
        <begin position="67"/>
        <end position="86"/>
    </location>
</feature>
<evidence type="ECO:0000256" key="4">
    <source>
        <dbReference type="ARBA" id="ARBA00022692"/>
    </source>
</evidence>
<evidence type="ECO:0000256" key="5">
    <source>
        <dbReference type="ARBA" id="ARBA00022989"/>
    </source>
</evidence>
<dbReference type="Pfam" id="PF21082">
    <property type="entry name" value="MS_channel_3rd"/>
    <property type="match status" value="1"/>
</dbReference>
<evidence type="ECO:0000259" key="9">
    <source>
        <dbReference type="Pfam" id="PF21082"/>
    </source>
</evidence>
<proteinExistence type="inferred from homology"/>
<keyword evidence="4 7" id="KW-0812">Transmembrane</keyword>
<keyword evidence="3" id="KW-1003">Cell membrane</keyword>
<dbReference type="InterPro" id="IPR049142">
    <property type="entry name" value="MS_channel_1st"/>
</dbReference>
<keyword evidence="7" id="KW-0813">Transport</keyword>
<gene>
    <name evidence="11" type="ORF">DFR26_0063</name>
</gene>
<dbReference type="RefSeq" id="WP_116206961.1">
    <property type="nucleotide sequence ID" value="NZ_QUNR01000001.1"/>
</dbReference>
<dbReference type="AlphaFoldDB" id="A0A3E0H821"/>
<evidence type="ECO:0000256" key="6">
    <source>
        <dbReference type="ARBA" id="ARBA00023136"/>
    </source>
</evidence>
<organism evidence="11 12">
    <name type="scientific">Paraperlucidibaca baekdonensis</name>
    <dbReference type="NCBI Taxonomy" id="748120"/>
    <lineage>
        <taxon>Bacteria</taxon>
        <taxon>Pseudomonadati</taxon>
        <taxon>Pseudomonadota</taxon>
        <taxon>Gammaproteobacteria</taxon>
        <taxon>Moraxellales</taxon>
        <taxon>Moraxellaceae</taxon>
        <taxon>Paraperlucidibaca</taxon>
    </lineage>
</organism>
<reference evidence="11 12" key="1">
    <citation type="submission" date="2018-08" db="EMBL/GenBank/DDBJ databases">
        <title>Genomic Encyclopedia of Type Strains, Phase IV (KMG-IV): sequencing the most valuable type-strain genomes for metagenomic binning, comparative biology and taxonomic classification.</title>
        <authorList>
            <person name="Goeker M."/>
        </authorList>
    </citation>
    <scope>NUCLEOTIDE SEQUENCE [LARGE SCALE GENOMIC DNA]</scope>
    <source>
        <strain evidence="11 12">DSM 26022</strain>
    </source>
</reference>
<dbReference type="Proteomes" id="UP000256774">
    <property type="component" value="Unassembled WGS sequence"/>
</dbReference>
<dbReference type="InterPro" id="IPR049278">
    <property type="entry name" value="MS_channel_C"/>
</dbReference>
<comment type="caution">
    <text evidence="7">Lacks conserved residue(s) required for the propagation of feature annotation.</text>
</comment>